<dbReference type="EMBL" id="KJ489402">
    <property type="protein sequence ID" value="AIF72027.1"/>
    <property type="molecule type" value="Genomic_DNA"/>
</dbReference>
<dbReference type="KEGG" id="vg:20283138"/>
<dbReference type="RefSeq" id="YP_009055916.1">
    <property type="nucleotide sequence ID" value="NC_024788.1"/>
</dbReference>
<organism evidence="1 2">
    <name type="scientific">Bacillus phage Riley</name>
    <dbReference type="NCBI Taxonomy" id="1486662"/>
    <lineage>
        <taxon>Viruses</taxon>
        <taxon>Duplodnaviria</taxon>
        <taxon>Heunggongvirae</taxon>
        <taxon>Uroviricota</taxon>
        <taxon>Caudoviricetes</taxon>
        <taxon>Herelleviridae</taxon>
        <taxon>Bastillevirinae</taxon>
        <taxon>Bequatrovirus</taxon>
        <taxon>Bequatrovirus riley</taxon>
    </lineage>
</organism>
<evidence type="ECO:0000313" key="1">
    <source>
        <dbReference type="EMBL" id="AIF72027.1"/>
    </source>
</evidence>
<dbReference type="Proteomes" id="UP000028561">
    <property type="component" value="Segment"/>
</dbReference>
<name>A0A075LZT5_9CAUD</name>
<keyword evidence="2" id="KW-1185">Reference proteome</keyword>
<reference evidence="1 2" key="2">
    <citation type="journal article" date="2016" name="Virology (Lond)">
        <title>Genomic characterization and comparison of seven Myoviridae bacteriophage infecting Bacillus thuringiensis.</title>
        <authorList>
            <person name="Sauder A.B."/>
            <person name="Quinn M.R."/>
            <person name="Brouillette A."/>
            <person name="Caruso S."/>
            <person name="Cresawn S."/>
            <person name="Erill I."/>
            <person name="Lewis L."/>
            <person name="Loesser-Casey K."/>
            <person name="Pate M."/>
            <person name="Scott C."/>
            <person name="Stockwell S."/>
            <person name="Temple L."/>
        </authorList>
    </citation>
    <scope>NUCLEOTIDE SEQUENCE [LARGE SCALE GENOMIC DNA]</scope>
</reference>
<dbReference type="GeneID" id="20283138"/>
<accession>A0A075LZT5</accession>
<evidence type="ECO:0000313" key="2">
    <source>
        <dbReference type="Proteomes" id="UP000028561"/>
    </source>
</evidence>
<sequence length="67" mass="7820">MAAASVTVSTNVGGYKEWRVYGGNRLDVRWMKSVYEKADFEWIKTKHPKMTLEEWRTLKLSLNLNKG</sequence>
<protein>
    <submittedName>
        <fullName evidence="1">Uncharacterized protein</fullName>
    </submittedName>
</protein>
<proteinExistence type="predicted"/>
<reference evidence="2" key="1">
    <citation type="submission" date="2014-09" db="EMBL/GenBank/DDBJ databases">
        <title>Genomic characterization and comparison of seven Myoviridae bacteriophage infecting Bacillus thuringiensis.</title>
        <authorList>
            <person name="Sauder A.B."/>
            <person name="McKenzie Q.R."/>
            <person name="Temple L.M."/>
            <person name="Alexis B.K."/>
            <person name="Al-Atrache Z."/>
            <person name="Lewis L.O."/>
            <person name="Loesser-Casey K.E."/>
            <person name="Mitchell K.J."/>
        </authorList>
    </citation>
    <scope>NUCLEOTIDE SEQUENCE [LARGE SCALE GENOMIC DNA]</scope>
</reference>